<reference evidence="2" key="1">
    <citation type="journal article" date="2022" name="bioRxiv">
        <title>Sequencing and chromosome-scale assembly of the giantPleurodeles waltlgenome.</title>
        <authorList>
            <person name="Brown T."/>
            <person name="Elewa A."/>
            <person name="Iarovenko S."/>
            <person name="Subramanian E."/>
            <person name="Araus A.J."/>
            <person name="Petzold A."/>
            <person name="Susuki M."/>
            <person name="Suzuki K.-i.T."/>
            <person name="Hayashi T."/>
            <person name="Toyoda A."/>
            <person name="Oliveira C."/>
            <person name="Osipova E."/>
            <person name="Leigh N.D."/>
            <person name="Simon A."/>
            <person name="Yun M.H."/>
        </authorList>
    </citation>
    <scope>NUCLEOTIDE SEQUENCE</scope>
    <source>
        <strain evidence="2">20211129_DDA</strain>
        <tissue evidence="2">Liver</tissue>
    </source>
</reference>
<feature type="chain" id="PRO_5043787362" description="Secreted protein" evidence="1">
    <location>
        <begin position="28"/>
        <end position="145"/>
    </location>
</feature>
<dbReference type="Proteomes" id="UP001066276">
    <property type="component" value="Chromosome 8"/>
</dbReference>
<dbReference type="AlphaFoldDB" id="A0AAV7NN83"/>
<evidence type="ECO:0000313" key="2">
    <source>
        <dbReference type="EMBL" id="KAJ1116149.1"/>
    </source>
</evidence>
<keyword evidence="3" id="KW-1185">Reference proteome</keyword>
<name>A0AAV7NN83_PLEWA</name>
<evidence type="ECO:0000256" key="1">
    <source>
        <dbReference type="SAM" id="SignalP"/>
    </source>
</evidence>
<accession>A0AAV7NN83</accession>
<sequence length="145" mass="16295">MGQHSLRVAWWLYAWFVPGGCHQSVEARTRCLHCLPSAAANPMRCGAGVRERVWARRQRESDLERYRWQMLPLWLSVGGVSHRKGTCGEVWPRTAEVFGDGLSLSMGNDRSDTVLPRRPGLASPAGVDGCRCGQMYRQAPRQKSL</sequence>
<dbReference type="EMBL" id="JANPWB010000012">
    <property type="protein sequence ID" value="KAJ1116149.1"/>
    <property type="molecule type" value="Genomic_DNA"/>
</dbReference>
<proteinExistence type="predicted"/>
<protein>
    <recommendedName>
        <fullName evidence="4">Secreted protein</fullName>
    </recommendedName>
</protein>
<organism evidence="2 3">
    <name type="scientific">Pleurodeles waltl</name>
    <name type="common">Iberian ribbed newt</name>
    <dbReference type="NCBI Taxonomy" id="8319"/>
    <lineage>
        <taxon>Eukaryota</taxon>
        <taxon>Metazoa</taxon>
        <taxon>Chordata</taxon>
        <taxon>Craniata</taxon>
        <taxon>Vertebrata</taxon>
        <taxon>Euteleostomi</taxon>
        <taxon>Amphibia</taxon>
        <taxon>Batrachia</taxon>
        <taxon>Caudata</taxon>
        <taxon>Salamandroidea</taxon>
        <taxon>Salamandridae</taxon>
        <taxon>Pleurodelinae</taxon>
        <taxon>Pleurodeles</taxon>
    </lineage>
</organism>
<evidence type="ECO:0000313" key="3">
    <source>
        <dbReference type="Proteomes" id="UP001066276"/>
    </source>
</evidence>
<feature type="signal peptide" evidence="1">
    <location>
        <begin position="1"/>
        <end position="27"/>
    </location>
</feature>
<evidence type="ECO:0008006" key="4">
    <source>
        <dbReference type="Google" id="ProtNLM"/>
    </source>
</evidence>
<gene>
    <name evidence="2" type="ORF">NDU88_004368</name>
</gene>
<comment type="caution">
    <text evidence="2">The sequence shown here is derived from an EMBL/GenBank/DDBJ whole genome shotgun (WGS) entry which is preliminary data.</text>
</comment>
<keyword evidence="1" id="KW-0732">Signal</keyword>